<protein>
    <recommendedName>
        <fullName evidence="1">N-acetyltransferase domain-containing protein</fullName>
    </recommendedName>
</protein>
<dbReference type="GO" id="GO:0016747">
    <property type="term" value="F:acyltransferase activity, transferring groups other than amino-acyl groups"/>
    <property type="evidence" value="ECO:0007669"/>
    <property type="project" value="InterPro"/>
</dbReference>
<feature type="domain" description="N-acetyltransferase" evidence="1">
    <location>
        <begin position="193"/>
        <end position="335"/>
    </location>
</feature>
<proteinExistence type="predicted"/>
<dbReference type="STRING" id="106004.A0A1Y2F1A3"/>
<dbReference type="OrthoDB" id="630895at2759"/>
<evidence type="ECO:0000313" key="3">
    <source>
        <dbReference type="Proteomes" id="UP000193467"/>
    </source>
</evidence>
<dbReference type="InterPro" id="IPR051531">
    <property type="entry name" value="N-acetyltransferase"/>
</dbReference>
<keyword evidence="3" id="KW-1185">Reference proteome</keyword>
<dbReference type="PANTHER" id="PTHR43792:SF15">
    <property type="entry name" value="MYND-TYPE DOMAIN-CONTAINING PROTEIN"/>
    <property type="match status" value="1"/>
</dbReference>
<dbReference type="InParanoid" id="A0A1Y2F1A3"/>
<dbReference type="Proteomes" id="UP000193467">
    <property type="component" value="Unassembled WGS sequence"/>
</dbReference>
<dbReference type="AlphaFoldDB" id="A0A1Y2F1A3"/>
<dbReference type="SUPFAM" id="SSF55729">
    <property type="entry name" value="Acyl-CoA N-acyltransferases (Nat)"/>
    <property type="match status" value="1"/>
</dbReference>
<dbReference type="PANTHER" id="PTHR43792">
    <property type="entry name" value="GNAT FAMILY, PUTATIVE (AFU_ORTHOLOGUE AFUA_3G00765)-RELATED-RELATED"/>
    <property type="match status" value="1"/>
</dbReference>
<evidence type="ECO:0000313" key="2">
    <source>
        <dbReference type="EMBL" id="ORY77623.1"/>
    </source>
</evidence>
<accession>A0A1Y2F1A3</accession>
<organism evidence="2 3">
    <name type="scientific">Leucosporidium creatinivorum</name>
    <dbReference type="NCBI Taxonomy" id="106004"/>
    <lineage>
        <taxon>Eukaryota</taxon>
        <taxon>Fungi</taxon>
        <taxon>Dikarya</taxon>
        <taxon>Basidiomycota</taxon>
        <taxon>Pucciniomycotina</taxon>
        <taxon>Microbotryomycetes</taxon>
        <taxon>Leucosporidiales</taxon>
        <taxon>Leucosporidium</taxon>
    </lineage>
</organism>
<comment type="caution">
    <text evidence="2">The sequence shown here is derived from an EMBL/GenBank/DDBJ whole genome shotgun (WGS) entry which is preliminary data.</text>
</comment>
<sequence length="420" mass="48044">MVDFRGSLGLPEHYDDGRLVCKGCTKRGNWTSTCPKCLTAGVISYFCSQPCFHSQYKDHHRKWHQKLLTDFPARAESLLDLNEATYHLFMTEGCRLTLTTPRLVLRPVSLADSPRVFDIKREPTVNCYQLYGRNPTRDGVDDMTLGYFLDNFPLAYSPSRPVTTSLARVRYVFAITAGKNEQGKPKVSAKEVDGVKMMNEKGYMGNIAIEIEQLEPTKQSDFAHKVYRWGTLPKHVFRHPSTEQFISWGVHGGLFYEIHPSFWGQGLMTEAVEAVLRYCFDHLRLPSVVLDPFVENTASIKLARRFGGVYRKTRVTNYGSNGRVKQEVWAISRDDWYEAEKGREKGTKERPNEEARDGCRWCQRPDFEVTVSCPRCDWARWCSTECRLADLSFSGRGPLEASEDAKEKYRGGHALFCRAA</sequence>
<dbReference type="Gene3D" id="3.40.630.30">
    <property type="match status" value="1"/>
</dbReference>
<dbReference type="InterPro" id="IPR016181">
    <property type="entry name" value="Acyl_CoA_acyltransferase"/>
</dbReference>
<gene>
    <name evidence="2" type="ORF">BCR35DRAFT_305389</name>
</gene>
<dbReference type="EMBL" id="MCGR01000031">
    <property type="protein sequence ID" value="ORY77623.1"/>
    <property type="molecule type" value="Genomic_DNA"/>
</dbReference>
<reference evidence="2 3" key="1">
    <citation type="submission" date="2016-07" db="EMBL/GenBank/DDBJ databases">
        <title>Pervasive Adenine N6-methylation of Active Genes in Fungi.</title>
        <authorList>
            <consortium name="DOE Joint Genome Institute"/>
            <person name="Mondo S.J."/>
            <person name="Dannebaum R.O."/>
            <person name="Kuo R.C."/>
            <person name="Labutti K."/>
            <person name="Haridas S."/>
            <person name="Kuo A."/>
            <person name="Salamov A."/>
            <person name="Ahrendt S.R."/>
            <person name="Lipzen A."/>
            <person name="Sullivan W."/>
            <person name="Andreopoulos W.B."/>
            <person name="Clum A."/>
            <person name="Lindquist E."/>
            <person name="Daum C."/>
            <person name="Ramamoorthy G.K."/>
            <person name="Gryganskyi A."/>
            <person name="Culley D."/>
            <person name="Magnuson J.K."/>
            <person name="James T.Y."/>
            <person name="O'Malley M.A."/>
            <person name="Stajich J.E."/>
            <person name="Spatafora J.W."/>
            <person name="Visel A."/>
            <person name="Grigoriev I.V."/>
        </authorList>
    </citation>
    <scope>NUCLEOTIDE SEQUENCE [LARGE SCALE GENOMIC DNA]</scope>
    <source>
        <strain evidence="2 3">62-1032</strain>
    </source>
</reference>
<evidence type="ECO:0000259" key="1">
    <source>
        <dbReference type="PROSITE" id="PS51186"/>
    </source>
</evidence>
<dbReference type="PROSITE" id="PS51186">
    <property type="entry name" value="GNAT"/>
    <property type="match status" value="1"/>
</dbReference>
<dbReference type="Pfam" id="PF13302">
    <property type="entry name" value="Acetyltransf_3"/>
    <property type="match status" value="1"/>
</dbReference>
<dbReference type="InterPro" id="IPR000182">
    <property type="entry name" value="GNAT_dom"/>
</dbReference>
<name>A0A1Y2F1A3_9BASI</name>